<dbReference type="Gene3D" id="1.20.120.160">
    <property type="entry name" value="HPT domain"/>
    <property type="match status" value="1"/>
</dbReference>
<protein>
    <recommendedName>
        <fullName evidence="4">Histidine-containing phosphotransfer protein</fullName>
    </recommendedName>
</protein>
<dbReference type="AlphaFoldDB" id="A0AAE0EHD4"/>
<evidence type="ECO:0000313" key="7">
    <source>
        <dbReference type="Proteomes" id="UP001281410"/>
    </source>
</evidence>
<organism evidence="6 7">
    <name type="scientific">Dipteronia sinensis</name>
    <dbReference type="NCBI Taxonomy" id="43782"/>
    <lineage>
        <taxon>Eukaryota</taxon>
        <taxon>Viridiplantae</taxon>
        <taxon>Streptophyta</taxon>
        <taxon>Embryophyta</taxon>
        <taxon>Tracheophyta</taxon>
        <taxon>Spermatophyta</taxon>
        <taxon>Magnoliopsida</taxon>
        <taxon>eudicotyledons</taxon>
        <taxon>Gunneridae</taxon>
        <taxon>Pentapetalae</taxon>
        <taxon>rosids</taxon>
        <taxon>malvids</taxon>
        <taxon>Sapindales</taxon>
        <taxon>Sapindaceae</taxon>
        <taxon>Hippocastanoideae</taxon>
        <taxon>Acereae</taxon>
        <taxon>Dipteronia</taxon>
    </lineage>
</organism>
<evidence type="ECO:0000256" key="3">
    <source>
        <dbReference type="PROSITE-ProRule" id="PRU00110"/>
    </source>
</evidence>
<dbReference type="SUPFAM" id="SSF47226">
    <property type="entry name" value="Histidine-containing phosphotransfer domain, HPT domain"/>
    <property type="match status" value="1"/>
</dbReference>
<evidence type="ECO:0000256" key="4">
    <source>
        <dbReference type="RuleBase" id="RU369004"/>
    </source>
</evidence>
<dbReference type="GO" id="GO:0005634">
    <property type="term" value="C:nucleus"/>
    <property type="evidence" value="ECO:0007669"/>
    <property type="project" value="UniProtKB-SubCell"/>
</dbReference>
<dbReference type="InterPro" id="IPR008207">
    <property type="entry name" value="Sig_transdc_His_kin_Hpt_dom"/>
</dbReference>
<reference evidence="6" key="1">
    <citation type="journal article" date="2023" name="Plant J.">
        <title>Genome sequences and population genomics provide insights into the demographic history, inbreeding, and mutation load of two 'living fossil' tree species of Dipteronia.</title>
        <authorList>
            <person name="Feng Y."/>
            <person name="Comes H.P."/>
            <person name="Chen J."/>
            <person name="Zhu S."/>
            <person name="Lu R."/>
            <person name="Zhang X."/>
            <person name="Li P."/>
            <person name="Qiu J."/>
            <person name="Olsen K.M."/>
            <person name="Qiu Y."/>
        </authorList>
    </citation>
    <scope>NUCLEOTIDE SEQUENCE</scope>
    <source>
        <strain evidence="6">NBL</strain>
    </source>
</reference>
<comment type="domain">
    <text evidence="4">Histidine-containing phosphotransfer domain (HPt) contains an active histidine that mediates the phosphotransfer.</text>
</comment>
<dbReference type="PANTHER" id="PTHR28242:SF63">
    <property type="entry name" value="HISTIDINE-CONTAINING PHOSPHOTRANSFER PROTEIN"/>
    <property type="match status" value="1"/>
</dbReference>
<accession>A0AAE0EHD4</accession>
<dbReference type="InterPro" id="IPR045871">
    <property type="entry name" value="AHP1-5/YPD1"/>
</dbReference>
<evidence type="ECO:0000256" key="2">
    <source>
        <dbReference type="ARBA" id="ARBA00023012"/>
    </source>
</evidence>
<evidence type="ECO:0000259" key="5">
    <source>
        <dbReference type="PROSITE" id="PS50894"/>
    </source>
</evidence>
<proteinExistence type="predicted"/>
<dbReference type="GO" id="GO:0009736">
    <property type="term" value="P:cytokinin-activated signaling pathway"/>
    <property type="evidence" value="ECO:0007669"/>
    <property type="project" value="UniProtKB-KW"/>
</dbReference>
<dbReference type="GO" id="GO:0000160">
    <property type="term" value="P:phosphorelay signal transduction system"/>
    <property type="evidence" value="ECO:0007669"/>
    <property type="project" value="UniProtKB-UniRule"/>
</dbReference>
<comment type="caution">
    <text evidence="3">Lacks conserved residue(s) required for the propagation of feature annotation.</text>
</comment>
<feature type="domain" description="HPt" evidence="5">
    <location>
        <begin position="39"/>
        <end position="134"/>
    </location>
</feature>
<dbReference type="GO" id="GO:0043424">
    <property type="term" value="F:protein histidine kinase binding"/>
    <property type="evidence" value="ECO:0007669"/>
    <property type="project" value="UniProtKB-UniRule"/>
</dbReference>
<comment type="caution">
    <text evidence="6">The sequence shown here is derived from an EMBL/GenBank/DDBJ whole genome shotgun (WGS) entry which is preliminary data.</text>
</comment>
<keyword evidence="2 4" id="KW-0902">Two-component regulatory system</keyword>
<dbReference type="PROSITE" id="PS50894">
    <property type="entry name" value="HPT"/>
    <property type="match status" value="1"/>
</dbReference>
<dbReference type="Proteomes" id="UP001281410">
    <property type="component" value="Unassembled WGS sequence"/>
</dbReference>
<evidence type="ECO:0000313" key="6">
    <source>
        <dbReference type="EMBL" id="KAK3228503.1"/>
    </source>
</evidence>
<sequence length="145" mass="16601">MADKEALVEQLFDIIHSMEEEGLVDFRFRMIYSLKEVSEPYYFAELLSTFCSDSRITIRDMTTQVLEQSINYYELEELCLKIKGGSSCLGVCRMADACGALGEAVDERSKQRCIGAVEAIKTEYLRVQDKLNNIVLLERRIVSHD</sequence>
<dbReference type="InterPro" id="IPR036641">
    <property type="entry name" value="HPT_dom_sf"/>
</dbReference>
<dbReference type="GO" id="GO:0009927">
    <property type="term" value="F:histidine phosphotransfer kinase activity"/>
    <property type="evidence" value="ECO:0007669"/>
    <property type="project" value="UniProtKB-UniRule"/>
</dbReference>
<comment type="subcellular location">
    <subcellularLocation>
        <location evidence="4">Cytoplasm</location>
        <location evidence="4">Cytosol</location>
    </subcellularLocation>
    <subcellularLocation>
        <location evidence="4">Nucleus</location>
    </subcellularLocation>
</comment>
<keyword evidence="7" id="KW-1185">Reference proteome</keyword>
<dbReference type="PANTHER" id="PTHR28242">
    <property type="entry name" value="PHOSPHORELAY INTERMEDIATE PROTEIN YPD1"/>
    <property type="match status" value="1"/>
</dbReference>
<dbReference type="GO" id="GO:0005829">
    <property type="term" value="C:cytosol"/>
    <property type="evidence" value="ECO:0007669"/>
    <property type="project" value="UniProtKB-SubCell"/>
</dbReference>
<gene>
    <name evidence="6" type="ORF">Dsin_000384</name>
</gene>
<name>A0AAE0EHD4_9ROSI</name>
<evidence type="ECO:0000256" key="1">
    <source>
        <dbReference type="ARBA" id="ARBA00022864"/>
    </source>
</evidence>
<dbReference type="EMBL" id="JANJYJ010000001">
    <property type="protein sequence ID" value="KAK3228503.1"/>
    <property type="molecule type" value="Genomic_DNA"/>
</dbReference>
<comment type="function">
    <text evidence="4">Functions as a two-component phosphorelay mediators between cytokinin sensor histidine kinases and response regulators (B-type ARRs). Plays an important role in propagating cytokinin signal transduction.</text>
</comment>
<keyword evidence="1 4" id="KW-0932">Cytokinin signaling pathway</keyword>